<reference evidence="1 2" key="1">
    <citation type="submission" date="2021-06" db="EMBL/GenBank/DDBJ databases">
        <authorList>
            <person name="Palmer J.M."/>
        </authorList>
    </citation>
    <scope>NUCLEOTIDE SEQUENCE [LARGE SCALE GENOMIC DNA]</scope>
    <source>
        <strain evidence="2">if_2019</strain>
        <tissue evidence="1">Muscle</tissue>
    </source>
</reference>
<comment type="caution">
    <text evidence="1">The sequence shown here is derived from an EMBL/GenBank/DDBJ whole genome shotgun (WGS) entry which is preliminary data.</text>
</comment>
<proteinExistence type="predicted"/>
<evidence type="ECO:0000313" key="2">
    <source>
        <dbReference type="Proteomes" id="UP001482620"/>
    </source>
</evidence>
<evidence type="ECO:0000313" key="1">
    <source>
        <dbReference type="EMBL" id="MEQ2232890.1"/>
    </source>
</evidence>
<protein>
    <submittedName>
        <fullName evidence="1">Uncharacterized protein</fullName>
    </submittedName>
</protein>
<dbReference type="Proteomes" id="UP001482620">
    <property type="component" value="Unassembled WGS sequence"/>
</dbReference>
<gene>
    <name evidence="1" type="ORF">ILYODFUR_016146</name>
</gene>
<sequence>MPLLVSSQCDTMKLSPHSSLERVKTETCFTSWENQRKAHTLAVNNDQHHKPSNSAIFSATALPRDGFVQVHLVKNVREGPREGVNGRCARKMSAESSLEKGLGVFMLAKWPAASCSSVQTS</sequence>
<name>A0ABV0TJ28_9TELE</name>
<organism evidence="1 2">
    <name type="scientific">Ilyodon furcidens</name>
    <name type="common">goldbreast splitfin</name>
    <dbReference type="NCBI Taxonomy" id="33524"/>
    <lineage>
        <taxon>Eukaryota</taxon>
        <taxon>Metazoa</taxon>
        <taxon>Chordata</taxon>
        <taxon>Craniata</taxon>
        <taxon>Vertebrata</taxon>
        <taxon>Euteleostomi</taxon>
        <taxon>Actinopterygii</taxon>
        <taxon>Neopterygii</taxon>
        <taxon>Teleostei</taxon>
        <taxon>Neoteleostei</taxon>
        <taxon>Acanthomorphata</taxon>
        <taxon>Ovalentaria</taxon>
        <taxon>Atherinomorphae</taxon>
        <taxon>Cyprinodontiformes</taxon>
        <taxon>Goodeidae</taxon>
        <taxon>Ilyodon</taxon>
    </lineage>
</organism>
<dbReference type="EMBL" id="JAHRIQ010036210">
    <property type="protein sequence ID" value="MEQ2232890.1"/>
    <property type="molecule type" value="Genomic_DNA"/>
</dbReference>
<accession>A0ABV0TJ28</accession>
<keyword evidence="2" id="KW-1185">Reference proteome</keyword>